<organism evidence="2 3">
    <name type="scientific">Candidatus Desulfatibia vada</name>
    <dbReference type="NCBI Taxonomy" id="2841696"/>
    <lineage>
        <taxon>Bacteria</taxon>
        <taxon>Pseudomonadati</taxon>
        <taxon>Thermodesulfobacteriota</taxon>
        <taxon>Desulfobacteria</taxon>
        <taxon>Desulfobacterales</taxon>
        <taxon>Desulfobacterales incertae sedis</taxon>
        <taxon>Candidatus Desulfatibia</taxon>
    </lineage>
</organism>
<keyword evidence="1" id="KW-0812">Transmembrane</keyword>
<feature type="transmembrane region" description="Helical" evidence="1">
    <location>
        <begin position="338"/>
        <end position="355"/>
    </location>
</feature>
<accession>A0A8J6TMI6</accession>
<dbReference type="InterPro" id="IPR031599">
    <property type="entry name" value="ABC_tran_2"/>
</dbReference>
<evidence type="ECO:0000256" key="1">
    <source>
        <dbReference type="SAM" id="Phobius"/>
    </source>
</evidence>
<feature type="transmembrane region" description="Helical" evidence="1">
    <location>
        <begin position="149"/>
        <end position="175"/>
    </location>
</feature>
<feature type="transmembrane region" description="Helical" evidence="1">
    <location>
        <begin position="125"/>
        <end position="143"/>
    </location>
</feature>
<sequence length="488" mass="55125">MQDLFLLIRPRLLGFRNQLIRSGSPGKKRVWIMGGLGLAFCGGMFVLSSRVLIYFQSVEMIGNLLAQQLLSMVLLTFFSMLIFSNIITALSNLYLSKDLEFCHSTPVSVEELFISRSFYTFIDSSWMVIIFALPIFLSYGYVYGPGPGFYISLIHMNVAMAIIASCIGIFFTMVLVHIFPAQRTKDIILLLTIFMVVALYLLFRFLRPERLVNPEAFFSVAQYVSALKVPDSPFLPTHWVTETLWANLNVSEGRPSESGIEILLTWATAASAVVINVWIAHFIYFDGFSKSQEAKKRRAGGKRLLDLMIMSVSKPFGKDLSAIISKDIRVFFRDNTQWSQLLLLAALIVVYLYNFSVLPLDKSPIRLDFLQNELAFLNMGLAGFVLSALCARFVFTAVSAEGEAYWIIRSSPLKIKRYLWGKFIFFLFPIFILAEVLIVATNYLLEVTLFMMILSSITIGFMTFGIVALGIGFGAIYPKFKHENIGQV</sequence>
<feature type="transmembrane region" description="Helical" evidence="1">
    <location>
        <begin position="375"/>
        <end position="398"/>
    </location>
</feature>
<proteinExistence type="predicted"/>
<dbReference type="Pfam" id="PF16949">
    <property type="entry name" value="ABC_tran_2"/>
    <property type="match status" value="1"/>
</dbReference>
<comment type="caution">
    <text evidence="2">The sequence shown here is derived from an EMBL/GenBank/DDBJ whole genome shotgun (WGS) entry which is preliminary data.</text>
</comment>
<name>A0A8J6TMI6_9BACT</name>
<evidence type="ECO:0000313" key="2">
    <source>
        <dbReference type="EMBL" id="MBC8434569.1"/>
    </source>
</evidence>
<feature type="transmembrane region" description="Helical" evidence="1">
    <location>
        <begin position="30"/>
        <end position="53"/>
    </location>
</feature>
<feature type="transmembrane region" description="Helical" evidence="1">
    <location>
        <begin position="73"/>
        <end position="95"/>
    </location>
</feature>
<dbReference type="Proteomes" id="UP000605201">
    <property type="component" value="Unassembled WGS sequence"/>
</dbReference>
<feature type="transmembrane region" description="Helical" evidence="1">
    <location>
        <begin position="187"/>
        <end position="206"/>
    </location>
</feature>
<keyword evidence="1" id="KW-1133">Transmembrane helix</keyword>
<dbReference type="AlphaFoldDB" id="A0A8J6TMI6"/>
<dbReference type="EMBL" id="JACNIG010000461">
    <property type="protein sequence ID" value="MBC8434569.1"/>
    <property type="molecule type" value="Genomic_DNA"/>
</dbReference>
<evidence type="ECO:0000313" key="3">
    <source>
        <dbReference type="Proteomes" id="UP000605201"/>
    </source>
</evidence>
<feature type="transmembrane region" description="Helical" evidence="1">
    <location>
        <begin position="419"/>
        <end position="443"/>
    </location>
</feature>
<feature type="non-terminal residue" evidence="2">
    <location>
        <position position="488"/>
    </location>
</feature>
<gene>
    <name evidence="2" type="ORF">H8D96_21885</name>
</gene>
<reference evidence="2 3" key="1">
    <citation type="submission" date="2020-08" db="EMBL/GenBank/DDBJ databases">
        <title>Bridging the membrane lipid divide: bacteria of the FCB group superphylum have the potential to synthesize archaeal ether lipids.</title>
        <authorList>
            <person name="Villanueva L."/>
            <person name="Von Meijenfeldt F.A.B."/>
            <person name="Westbye A.B."/>
            <person name="Yadav S."/>
            <person name="Hopmans E.C."/>
            <person name="Dutilh B.E."/>
            <person name="Sinninghe Damste J.S."/>
        </authorList>
    </citation>
    <scope>NUCLEOTIDE SEQUENCE [LARGE SCALE GENOMIC DNA]</scope>
    <source>
        <strain evidence="2">NIOZ-UU17</strain>
    </source>
</reference>
<protein>
    <submittedName>
        <fullName evidence="2">Uncharacterized protein</fullName>
    </submittedName>
</protein>
<feature type="transmembrane region" description="Helical" evidence="1">
    <location>
        <begin position="263"/>
        <end position="288"/>
    </location>
</feature>
<keyword evidence="1" id="KW-0472">Membrane</keyword>
<feature type="transmembrane region" description="Helical" evidence="1">
    <location>
        <begin position="449"/>
        <end position="477"/>
    </location>
</feature>